<feature type="transmembrane region" description="Helical" evidence="6">
    <location>
        <begin position="207"/>
        <end position="229"/>
    </location>
</feature>
<evidence type="ECO:0000256" key="4">
    <source>
        <dbReference type="ARBA" id="ARBA00022989"/>
    </source>
</evidence>
<dbReference type="RefSeq" id="WP_270881427.1">
    <property type="nucleotide sequence ID" value="NZ_JAQFVF010000050.1"/>
</dbReference>
<feature type="transmembrane region" description="Helical" evidence="6">
    <location>
        <begin position="300"/>
        <end position="321"/>
    </location>
</feature>
<evidence type="ECO:0000256" key="3">
    <source>
        <dbReference type="ARBA" id="ARBA00022692"/>
    </source>
</evidence>
<feature type="transmembrane region" description="Helical" evidence="6">
    <location>
        <begin position="101"/>
        <end position="126"/>
    </location>
</feature>
<feature type="transmembrane region" description="Helical" evidence="6">
    <location>
        <begin position="12"/>
        <end position="37"/>
    </location>
</feature>
<keyword evidence="3 6" id="KW-0812">Transmembrane</keyword>
<feature type="transmembrane region" description="Helical" evidence="6">
    <location>
        <begin position="333"/>
        <end position="357"/>
    </location>
</feature>
<dbReference type="InterPro" id="IPR036259">
    <property type="entry name" value="MFS_trans_sf"/>
</dbReference>
<dbReference type="SUPFAM" id="SSF103473">
    <property type="entry name" value="MFS general substrate transporter"/>
    <property type="match status" value="1"/>
</dbReference>
<evidence type="ECO:0000256" key="6">
    <source>
        <dbReference type="SAM" id="Phobius"/>
    </source>
</evidence>
<evidence type="ECO:0000259" key="7">
    <source>
        <dbReference type="PROSITE" id="PS50850"/>
    </source>
</evidence>
<dbReference type="PANTHER" id="PTHR23531">
    <property type="entry name" value="QUINOLENE RESISTANCE PROTEIN NORA"/>
    <property type="match status" value="1"/>
</dbReference>
<feature type="transmembrane region" description="Helical" evidence="6">
    <location>
        <begin position="363"/>
        <end position="383"/>
    </location>
</feature>
<evidence type="ECO:0000313" key="8">
    <source>
        <dbReference type="EMBL" id="MFC5451531.1"/>
    </source>
</evidence>
<feature type="transmembrane region" description="Helical" evidence="6">
    <location>
        <begin position="79"/>
        <end position="95"/>
    </location>
</feature>
<dbReference type="Proteomes" id="UP001596044">
    <property type="component" value="Unassembled WGS sequence"/>
</dbReference>
<sequence>MRDNKNVLWSSNFILICLSSFFVFITFYILAASLPVFVKENLGGSEEQIGLTMTIFIIASVLARLFAGTWISRFGERKMVFISLLLFFIASAYYLNIYSLVILFVLRFVHGGSFAVSTTSTTAVALRLIPANRKGEGISYFSLFMSLAMVIGPFIGLTINSHFGFRVLFIICGFFALLALVFALLTRSPKIEAAPRAAKGKLHWRDLIEPSVIPVGLAGFVLAFAYSGLTSFISVYASDLSIGAMAGYFFVCFGIMIVIPRPLVGKILDKYGEHVIVYPCIVAFTIGMILLGLAHTPAMFLLAGAICGLGYGSMLPCFQTIAVKKASVHRQALATATFFVLFDSGYGVGSYVLGLLAESSGYAHMYLISAVIVAFTAVIYFALHHRRNPAAIAEPSSAK</sequence>
<dbReference type="PROSITE" id="PS50850">
    <property type="entry name" value="MFS"/>
    <property type="match status" value="1"/>
</dbReference>
<dbReference type="InterPro" id="IPR020846">
    <property type="entry name" value="MFS_dom"/>
</dbReference>
<dbReference type="InterPro" id="IPR011701">
    <property type="entry name" value="MFS"/>
</dbReference>
<evidence type="ECO:0000256" key="1">
    <source>
        <dbReference type="ARBA" id="ARBA00004651"/>
    </source>
</evidence>
<reference evidence="9" key="1">
    <citation type="journal article" date="2019" name="Int. J. Syst. Evol. Microbiol.">
        <title>The Global Catalogue of Microorganisms (GCM) 10K type strain sequencing project: providing services to taxonomists for standard genome sequencing and annotation.</title>
        <authorList>
            <consortium name="The Broad Institute Genomics Platform"/>
            <consortium name="The Broad Institute Genome Sequencing Center for Infectious Disease"/>
            <person name="Wu L."/>
            <person name="Ma J."/>
        </authorList>
    </citation>
    <scope>NUCLEOTIDE SEQUENCE [LARGE SCALE GENOMIC DNA]</scope>
    <source>
        <strain evidence="9">KACC 11904</strain>
    </source>
</reference>
<feature type="transmembrane region" description="Helical" evidence="6">
    <location>
        <begin position="165"/>
        <end position="186"/>
    </location>
</feature>
<accession>A0ABW0KG45</accession>
<comment type="caution">
    <text evidence="8">The sequence shown here is derived from an EMBL/GenBank/DDBJ whole genome shotgun (WGS) entry which is preliminary data.</text>
</comment>
<organism evidence="8 9">
    <name type="scientific">Paenibacillus aestuarii</name>
    <dbReference type="NCBI Taxonomy" id="516965"/>
    <lineage>
        <taxon>Bacteria</taxon>
        <taxon>Bacillati</taxon>
        <taxon>Bacillota</taxon>
        <taxon>Bacilli</taxon>
        <taxon>Bacillales</taxon>
        <taxon>Paenibacillaceae</taxon>
        <taxon>Paenibacillus</taxon>
    </lineage>
</organism>
<dbReference type="CDD" id="cd17489">
    <property type="entry name" value="MFS_YfcJ_like"/>
    <property type="match status" value="1"/>
</dbReference>
<feature type="transmembrane region" description="Helical" evidence="6">
    <location>
        <begin position="275"/>
        <end position="294"/>
    </location>
</feature>
<feature type="transmembrane region" description="Helical" evidence="6">
    <location>
        <begin position="49"/>
        <end position="67"/>
    </location>
</feature>
<evidence type="ECO:0000256" key="2">
    <source>
        <dbReference type="ARBA" id="ARBA00022448"/>
    </source>
</evidence>
<evidence type="ECO:0000313" key="9">
    <source>
        <dbReference type="Proteomes" id="UP001596044"/>
    </source>
</evidence>
<keyword evidence="2" id="KW-0813">Transport</keyword>
<feature type="transmembrane region" description="Helical" evidence="6">
    <location>
        <begin position="138"/>
        <end position="159"/>
    </location>
</feature>
<keyword evidence="4 6" id="KW-1133">Transmembrane helix</keyword>
<protein>
    <submittedName>
        <fullName evidence="8">MFS transporter</fullName>
    </submittedName>
</protein>
<dbReference type="PANTHER" id="PTHR23531:SF2">
    <property type="entry name" value="PERMEASE"/>
    <property type="match status" value="1"/>
</dbReference>
<proteinExistence type="predicted"/>
<dbReference type="EMBL" id="JBHSMJ010000037">
    <property type="protein sequence ID" value="MFC5451531.1"/>
    <property type="molecule type" value="Genomic_DNA"/>
</dbReference>
<feature type="domain" description="Major facilitator superfamily (MFS) profile" evidence="7">
    <location>
        <begin position="12"/>
        <end position="388"/>
    </location>
</feature>
<keyword evidence="9" id="KW-1185">Reference proteome</keyword>
<gene>
    <name evidence="8" type="ORF">ACFPOG_25340</name>
</gene>
<name>A0ABW0KG45_9BACL</name>
<dbReference type="Gene3D" id="1.20.1250.20">
    <property type="entry name" value="MFS general substrate transporter like domains"/>
    <property type="match status" value="1"/>
</dbReference>
<feature type="transmembrane region" description="Helical" evidence="6">
    <location>
        <begin position="241"/>
        <end position="263"/>
    </location>
</feature>
<keyword evidence="5 6" id="KW-0472">Membrane</keyword>
<comment type="subcellular location">
    <subcellularLocation>
        <location evidence="1">Cell membrane</location>
        <topology evidence="1">Multi-pass membrane protein</topology>
    </subcellularLocation>
</comment>
<dbReference type="Pfam" id="PF07690">
    <property type="entry name" value="MFS_1"/>
    <property type="match status" value="1"/>
</dbReference>
<evidence type="ECO:0000256" key="5">
    <source>
        <dbReference type="ARBA" id="ARBA00023136"/>
    </source>
</evidence>
<dbReference type="InterPro" id="IPR052714">
    <property type="entry name" value="MFS_Exporter"/>
</dbReference>